<feature type="transmembrane region" description="Helical" evidence="1">
    <location>
        <begin position="154"/>
        <end position="174"/>
    </location>
</feature>
<name>A0A3S5BLI0_9PLAT</name>
<dbReference type="AlphaFoldDB" id="A0A3S5BLI0"/>
<organism evidence="2 3">
    <name type="scientific">Protopolystoma xenopodis</name>
    <dbReference type="NCBI Taxonomy" id="117903"/>
    <lineage>
        <taxon>Eukaryota</taxon>
        <taxon>Metazoa</taxon>
        <taxon>Spiralia</taxon>
        <taxon>Lophotrochozoa</taxon>
        <taxon>Platyhelminthes</taxon>
        <taxon>Monogenea</taxon>
        <taxon>Polyopisthocotylea</taxon>
        <taxon>Polystomatidea</taxon>
        <taxon>Polystomatidae</taxon>
        <taxon>Protopolystoma</taxon>
    </lineage>
</organism>
<proteinExistence type="predicted"/>
<keyword evidence="1" id="KW-1133">Transmembrane helix</keyword>
<reference evidence="2" key="1">
    <citation type="submission" date="2018-11" db="EMBL/GenBank/DDBJ databases">
        <authorList>
            <consortium name="Pathogen Informatics"/>
        </authorList>
    </citation>
    <scope>NUCLEOTIDE SEQUENCE</scope>
</reference>
<dbReference type="Proteomes" id="UP000784294">
    <property type="component" value="Unassembled WGS sequence"/>
</dbReference>
<evidence type="ECO:0000313" key="2">
    <source>
        <dbReference type="EMBL" id="VEL29037.1"/>
    </source>
</evidence>
<keyword evidence="3" id="KW-1185">Reference proteome</keyword>
<gene>
    <name evidence="2" type="ORF">PXEA_LOCUS22477</name>
</gene>
<evidence type="ECO:0000256" key="1">
    <source>
        <dbReference type="SAM" id="Phobius"/>
    </source>
</evidence>
<protein>
    <submittedName>
        <fullName evidence="2">Uncharacterized protein</fullName>
    </submittedName>
</protein>
<accession>A0A3S5BLI0</accession>
<dbReference type="EMBL" id="CAAALY010099803">
    <property type="protein sequence ID" value="VEL29037.1"/>
    <property type="molecule type" value="Genomic_DNA"/>
</dbReference>
<evidence type="ECO:0000313" key="3">
    <source>
        <dbReference type="Proteomes" id="UP000784294"/>
    </source>
</evidence>
<sequence>MKRAALQPIKNLGSIDPSWQSLSEHPPDIFDLISVSGNEYEYSFSGNVDGGLDEKVSQFNVEDVKESTENAWRRSTTLSLSGPPLYPGITKKLKGLTNIQSFLNQHGATQLIVNLIKDSNTSEKIFVETISLANGLLLNGNPRVQVSTVGKLNYLYFVLFINIAYIFWLMNTFYCRNECRFRYSSTRTFSQPSHLFNESKFIQCTKTNVFILDF</sequence>
<keyword evidence="1" id="KW-0812">Transmembrane</keyword>
<comment type="caution">
    <text evidence="2">The sequence shown here is derived from an EMBL/GenBank/DDBJ whole genome shotgun (WGS) entry which is preliminary data.</text>
</comment>
<dbReference type="OrthoDB" id="76898at2759"/>
<keyword evidence="1" id="KW-0472">Membrane</keyword>